<proteinExistence type="predicted"/>
<dbReference type="Proteomes" id="UP000789525">
    <property type="component" value="Unassembled WGS sequence"/>
</dbReference>
<sequence>MASLALSPESIFNIPNFQEAINDTPDFRANIRKAEEQVDYFEKWLDGFWKALRQYISDVEEKLVQPISFFIKNDLKEFKEARRAFDKALEKYDNMLNRYTSQSKTKEASSLREDAFQLYEIRKIYIKVALDYTLKIIQFRAAADHLTMEMVCISLP</sequence>
<evidence type="ECO:0000313" key="1">
    <source>
        <dbReference type="EMBL" id="CAG8441180.1"/>
    </source>
</evidence>
<name>A0ACA9JXG1_9GLOM</name>
<protein>
    <submittedName>
        <fullName evidence="1">10740_t:CDS:1</fullName>
    </submittedName>
</protein>
<dbReference type="EMBL" id="CAJVPT010000236">
    <property type="protein sequence ID" value="CAG8441180.1"/>
    <property type="molecule type" value="Genomic_DNA"/>
</dbReference>
<keyword evidence="2" id="KW-1185">Reference proteome</keyword>
<reference evidence="1" key="1">
    <citation type="submission" date="2021-06" db="EMBL/GenBank/DDBJ databases">
        <authorList>
            <person name="Kallberg Y."/>
            <person name="Tangrot J."/>
            <person name="Rosling A."/>
        </authorList>
    </citation>
    <scope>NUCLEOTIDE SEQUENCE</scope>
    <source>
        <strain evidence="1">CL356</strain>
    </source>
</reference>
<gene>
    <name evidence="1" type="ORF">ACOLOM_LOCUS238</name>
</gene>
<comment type="caution">
    <text evidence="1">The sequence shown here is derived from an EMBL/GenBank/DDBJ whole genome shotgun (WGS) entry which is preliminary data.</text>
</comment>
<accession>A0ACA9JXG1</accession>
<organism evidence="1 2">
    <name type="scientific">Acaulospora colombiana</name>
    <dbReference type="NCBI Taxonomy" id="27376"/>
    <lineage>
        <taxon>Eukaryota</taxon>
        <taxon>Fungi</taxon>
        <taxon>Fungi incertae sedis</taxon>
        <taxon>Mucoromycota</taxon>
        <taxon>Glomeromycotina</taxon>
        <taxon>Glomeromycetes</taxon>
        <taxon>Diversisporales</taxon>
        <taxon>Acaulosporaceae</taxon>
        <taxon>Acaulospora</taxon>
    </lineage>
</organism>
<evidence type="ECO:0000313" key="2">
    <source>
        <dbReference type="Proteomes" id="UP000789525"/>
    </source>
</evidence>